<accession>A0A8T2TF12</accession>
<evidence type="ECO:0008006" key="4">
    <source>
        <dbReference type="Google" id="ProtNLM"/>
    </source>
</evidence>
<name>A0A8T2TF12_CERRI</name>
<feature type="region of interest" description="Disordered" evidence="1">
    <location>
        <begin position="911"/>
        <end position="988"/>
    </location>
</feature>
<dbReference type="OrthoDB" id="1928292at2759"/>
<organism evidence="2 3">
    <name type="scientific">Ceratopteris richardii</name>
    <name type="common">Triangle waterfern</name>
    <dbReference type="NCBI Taxonomy" id="49495"/>
    <lineage>
        <taxon>Eukaryota</taxon>
        <taxon>Viridiplantae</taxon>
        <taxon>Streptophyta</taxon>
        <taxon>Embryophyta</taxon>
        <taxon>Tracheophyta</taxon>
        <taxon>Polypodiopsida</taxon>
        <taxon>Polypodiidae</taxon>
        <taxon>Polypodiales</taxon>
        <taxon>Pteridineae</taxon>
        <taxon>Pteridaceae</taxon>
        <taxon>Parkerioideae</taxon>
        <taxon>Ceratopteris</taxon>
    </lineage>
</organism>
<feature type="region of interest" description="Disordered" evidence="1">
    <location>
        <begin position="1205"/>
        <end position="1262"/>
    </location>
</feature>
<protein>
    <recommendedName>
        <fullName evidence="4">COP1-interacting protein 7</fullName>
    </recommendedName>
</protein>
<feature type="region of interest" description="Disordered" evidence="1">
    <location>
        <begin position="1465"/>
        <end position="1489"/>
    </location>
</feature>
<comment type="caution">
    <text evidence="2">The sequence shown here is derived from an EMBL/GenBank/DDBJ whole genome shotgun (WGS) entry which is preliminary data.</text>
</comment>
<feature type="compositionally biased region" description="Basic and acidic residues" evidence="1">
    <location>
        <begin position="919"/>
        <end position="936"/>
    </location>
</feature>
<feature type="region of interest" description="Disordered" evidence="1">
    <location>
        <begin position="1378"/>
        <end position="1397"/>
    </location>
</feature>
<feature type="compositionally biased region" description="Basic and acidic residues" evidence="1">
    <location>
        <begin position="298"/>
        <end position="309"/>
    </location>
</feature>
<dbReference type="EMBL" id="CM035418">
    <property type="protein sequence ID" value="KAH7421038.1"/>
    <property type="molecule type" value="Genomic_DNA"/>
</dbReference>
<feature type="compositionally biased region" description="Basic and acidic residues" evidence="1">
    <location>
        <begin position="1340"/>
        <end position="1356"/>
    </location>
</feature>
<feature type="compositionally biased region" description="Basic and acidic residues" evidence="1">
    <location>
        <begin position="514"/>
        <end position="523"/>
    </location>
</feature>
<feature type="compositionally biased region" description="Polar residues" evidence="1">
    <location>
        <begin position="1233"/>
        <end position="1244"/>
    </location>
</feature>
<feature type="region of interest" description="Disordered" evidence="1">
    <location>
        <begin position="408"/>
        <end position="495"/>
    </location>
</feature>
<evidence type="ECO:0000313" key="2">
    <source>
        <dbReference type="EMBL" id="KAH7421038.1"/>
    </source>
</evidence>
<feature type="region of interest" description="Disordered" evidence="1">
    <location>
        <begin position="1334"/>
        <end position="1367"/>
    </location>
</feature>
<dbReference type="OMA" id="SPNEANE"/>
<dbReference type="PANTHER" id="PTHR31008">
    <property type="entry name" value="COP1-INTERACTING PROTEIN-RELATED"/>
    <property type="match status" value="1"/>
</dbReference>
<reference evidence="2" key="1">
    <citation type="submission" date="2021-08" db="EMBL/GenBank/DDBJ databases">
        <title>WGS assembly of Ceratopteris richardii.</title>
        <authorList>
            <person name="Marchant D.B."/>
            <person name="Chen G."/>
            <person name="Jenkins J."/>
            <person name="Shu S."/>
            <person name="Leebens-Mack J."/>
            <person name="Grimwood J."/>
            <person name="Schmutz J."/>
            <person name="Soltis P."/>
            <person name="Soltis D."/>
            <person name="Chen Z.-H."/>
        </authorList>
    </citation>
    <scope>NUCLEOTIDE SEQUENCE</scope>
    <source>
        <strain evidence="2">Whitten #5841</strain>
        <tissue evidence="2">Leaf</tissue>
    </source>
</reference>
<feature type="compositionally biased region" description="Basic and acidic residues" evidence="1">
    <location>
        <begin position="433"/>
        <end position="462"/>
    </location>
</feature>
<dbReference type="Proteomes" id="UP000825935">
    <property type="component" value="Chromosome 13"/>
</dbReference>
<feature type="region of interest" description="Disordered" evidence="1">
    <location>
        <begin position="294"/>
        <end position="322"/>
    </location>
</feature>
<feature type="compositionally biased region" description="Polar residues" evidence="1">
    <location>
        <begin position="1378"/>
        <end position="1388"/>
    </location>
</feature>
<feature type="compositionally biased region" description="Polar residues" evidence="1">
    <location>
        <begin position="408"/>
        <end position="429"/>
    </location>
</feature>
<feature type="region of interest" description="Disordered" evidence="1">
    <location>
        <begin position="1087"/>
        <end position="1168"/>
    </location>
</feature>
<keyword evidence="3" id="KW-1185">Reference proteome</keyword>
<gene>
    <name evidence="2" type="ORF">KP509_13G036900</name>
</gene>
<feature type="region of interest" description="Disordered" evidence="1">
    <location>
        <begin position="512"/>
        <end position="534"/>
    </location>
</feature>
<sequence>MKLDTRLDYAIFQLTPTRTRCELHLFAKGITYKLASGLLKPFVCHLRAAEEQLSKGGYSIRLEPPDTSTPSWFTKGTMERFVRFVSTPEVLQRVSSVEVELLQIEEMIQQQTADLLQCNGTGQVDSIPSKIGIYHILPGERPAATMPSDNSTKMTSDGVDVSPEETSKQKLLKALDARRIMLQKEQGMAFARALAAGFSVENMNDLVSFAECFGADPLRDACIKFMAFVKKRQEAGLGLEDLELMAAQNVPTDMLYMGGSSTGNVGGIVWPQLQENGYDLSYFENLVNGMKQAATADSAEKRPRPEEQTGVRSASGDSEAPVGIVRGHPIMASWQGHTHAQLLPSIHPNAAMHAGMPNPFCGLSGPAKQGHMGLPYPPYLGSPYVPPGYPNGNGWHTHSFMPQQNWHRNQVSGSTEGSYCQSTCQQSTPLPAGERDDPQEPNGHNDDDVHDDQLHYASDHDAVLPGGQTRRPTSSRRRSASPMRRVQIGRIGGPKRSGMVVIKNINYITPNSKQQDDKVHDSSDNSEVWSGDDESGLDMVLENHAETLRTGIQNAVGIVGGKNQDIKHGRRSSKGRRIKASLMDIRESTINEELLANAEDKQDGSDHKEYLRMNNGQNEAADKSIQFHSEDFRFLESNAAMQDIFNPTSENLCIEKKGEANAHNHLVDDPLLSQSSGFSRSRQSESYRIFEQEPWESKREQVMDESCMIGISENIAISRNHGMVEPDFEFNVKINEDSQVTKNLQDDSFILLNQLAEKETAVNKDWTTSLNFESEIPLDKTFDVCKSAPETYSINPDDSFMIADRSKDTYNRSWNSPLDYDMQVLVADLIDNHNHDKDTEDPPEGDGTLVQELKDEEKLASELVSSQLSEKITKAKVMKEMLDKRKSLGGRRPGRSNPLVEVQQRAEKLRQYKAGLQKSKKEKEEEERKRIEDLKIQRQQRIAARSNQGSHNPSSLSISQTAKASPSANKPPPKVLNKASPFSPPMNGERVVNRGRSAHSNLDRPKPAENLVIRSVSSATELKREAKKPISILKSPSSPTLDSGTNGNVSHIEYTAKKKLGDDRTTSTNNRLTDNRVSKSYLECKEELRQTGNNPSEEKVNHSKINGHMSAGKSTPLTKRSTKLAAPQESLMPKVNFPKSSRLDSEAVGKTPEIPSKPAIGDKKTVSTSTACVYEEDPEDIVKKVNPTTVVQKENPTSNVIEVKIESPSLSSTQEPKLEENLESSGFIEPTESESPWHTISKDNGSCKENENAYQKDASHNPDKSIFFVNGVGLENGFTISSTATTVVESSKSYLSHPSLSLQADAAAGIDDTQHEIEGSSSAGEEYHAQVAHVSPSEYSHSELMEEELQRERHPVGDYSPPSEYSMSPTMHVAHETSIQQENHISGTKTRKKWGDSKAKGLKRLLLLSRKGGRNSTQNAVDIGLEVDPKDLSSSDFKNSHIEVQMQSDGSNEHAIGAVPAQVNLSPVNSSSKGSRSIFSLSNFRGKSK</sequence>
<feature type="compositionally biased region" description="Polar residues" evidence="1">
    <location>
        <begin position="937"/>
        <end position="961"/>
    </location>
</feature>
<evidence type="ECO:0000313" key="3">
    <source>
        <dbReference type="Proteomes" id="UP000825935"/>
    </source>
</evidence>
<dbReference type="PANTHER" id="PTHR31008:SF2">
    <property type="entry name" value="COP1-INTERACTING PROTEIN-LIKE PROTEIN"/>
    <property type="match status" value="1"/>
</dbReference>
<proteinExistence type="predicted"/>
<feature type="region of interest" description="Disordered" evidence="1">
    <location>
        <begin position="144"/>
        <end position="165"/>
    </location>
</feature>
<evidence type="ECO:0000256" key="1">
    <source>
        <dbReference type="SAM" id="MobiDB-lite"/>
    </source>
</evidence>